<dbReference type="AlphaFoldDB" id="A0A1U9UKK5"/>
<keyword evidence="2 3" id="KW-0808">Transferase</keyword>
<evidence type="ECO:0000313" key="3">
    <source>
        <dbReference type="EMBL" id="AQV93168.1"/>
    </source>
</evidence>
<dbReference type="InterPro" id="IPR002201">
    <property type="entry name" value="Glyco_trans_9"/>
</dbReference>
<dbReference type="SUPFAM" id="SSF53756">
    <property type="entry name" value="UDP-Glycosyltransferase/glycogen phosphorylase"/>
    <property type="match status" value="1"/>
</dbReference>
<evidence type="ECO:0000256" key="2">
    <source>
        <dbReference type="ARBA" id="ARBA00022679"/>
    </source>
</evidence>
<gene>
    <name evidence="3" type="ORF">BJN34_04560</name>
</gene>
<dbReference type="Gene3D" id="3.40.50.2000">
    <property type="entry name" value="Glycogen Phosphorylase B"/>
    <property type="match status" value="1"/>
</dbReference>
<dbReference type="Proteomes" id="UP000189627">
    <property type="component" value="Chromosome 1"/>
</dbReference>
<keyword evidence="1" id="KW-0328">Glycosyltransferase</keyword>
<protein>
    <submittedName>
        <fullName evidence="3">Glycosyl transferase</fullName>
    </submittedName>
</protein>
<organism evidence="3 4">
    <name type="scientific">Cupriavidus necator</name>
    <name type="common">Alcaligenes eutrophus</name>
    <name type="synonym">Ralstonia eutropha</name>
    <dbReference type="NCBI Taxonomy" id="106590"/>
    <lineage>
        <taxon>Bacteria</taxon>
        <taxon>Pseudomonadati</taxon>
        <taxon>Pseudomonadota</taxon>
        <taxon>Betaproteobacteria</taxon>
        <taxon>Burkholderiales</taxon>
        <taxon>Burkholderiaceae</taxon>
        <taxon>Cupriavidus</taxon>
    </lineage>
</organism>
<dbReference type="EMBL" id="CP017757">
    <property type="protein sequence ID" value="AQV93168.1"/>
    <property type="molecule type" value="Genomic_DNA"/>
</dbReference>
<evidence type="ECO:0000313" key="4">
    <source>
        <dbReference type="Proteomes" id="UP000189627"/>
    </source>
</evidence>
<reference evidence="4" key="1">
    <citation type="submission" date="2017-02" db="EMBL/GenBank/DDBJ databases">
        <title>Complete genome sequence of Cupriavidus necator strain NH9, a 3-chlorobenzoate degrader.</title>
        <authorList>
            <person name="Moriuchi R."/>
            <person name="Dohra H."/>
            <person name="Ogawa N."/>
        </authorList>
    </citation>
    <scope>NUCLEOTIDE SEQUENCE [LARGE SCALE GENOMIC DNA]</scope>
    <source>
        <strain evidence="4">NH9</strain>
    </source>
</reference>
<dbReference type="OrthoDB" id="9781892at2"/>
<dbReference type="GO" id="GO:0009244">
    <property type="term" value="P:lipopolysaccharide core region biosynthetic process"/>
    <property type="evidence" value="ECO:0007669"/>
    <property type="project" value="TreeGrafter"/>
</dbReference>
<proteinExistence type="predicted"/>
<sequence length="369" mass="42435">MTQTQTLIPAELLQKSDKILFIAHLALGDFTYLQNFFKAFAEAYPHLSVHLWVDEVRRTSNSAEWVHLKKYSLYDWLGACGFFKKVYTQTYSPELYEASIREARQEHYPIVVSIATLRPHQYATLARAISPDGWIVGMAKPVKFFQPHHRLAYRKLDAAIPSYRVDRTNPQHISDVYAHWFRQVGGPELDAAGRFPFVEIPEAWHQHAHKQLATWGFAPRPGKLVFINPYAKTKKRCWPLEHVAELIQAMQRLDAWRDSSFVVNAVPQELAHARQVIGSYRLQRTELFSAEDNFFQLPALLAQCDLIISVETAVMHLANAVHVPVIALMRQKNPEWTPIDRNHSTVITAPNARDWVKAISVEQVIRAIK</sequence>
<dbReference type="GO" id="GO:0008713">
    <property type="term" value="F:ADP-heptose-lipopolysaccharide heptosyltransferase activity"/>
    <property type="evidence" value="ECO:0007669"/>
    <property type="project" value="TreeGrafter"/>
</dbReference>
<dbReference type="GO" id="GO:0005829">
    <property type="term" value="C:cytosol"/>
    <property type="evidence" value="ECO:0007669"/>
    <property type="project" value="TreeGrafter"/>
</dbReference>
<dbReference type="Pfam" id="PF01075">
    <property type="entry name" value="Glyco_transf_9"/>
    <property type="match status" value="1"/>
</dbReference>
<dbReference type="PANTHER" id="PTHR30160">
    <property type="entry name" value="TETRAACYLDISACCHARIDE 4'-KINASE-RELATED"/>
    <property type="match status" value="1"/>
</dbReference>
<dbReference type="InterPro" id="IPR051199">
    <property type="entry name" value="LPS_LOS_Heptosyltrfase"/>
</dbReference>
<dbReference type="RefSeq" id="WP_078195564.1">
    <property type="nucleotide sequence ID" value="NZ_CP017757.2"/>
</dbReference>
<evidence type="ECO:0000256" key="1">
    <source>
        <dbReference type="ARBA" id="ARBA00022676"/>
    </source>
</evidence>
<accession>A0A1U9UKK5</accession>
<name>A0A1U9UKK5_CUPNE</name>
<dbReference type="KEGG" id="cuh:BJN34_04560"/>